<dbReference type="Proteomes" id="UP000001887">
    <property type="component" value="Chromosome"/>
</dbReference>
<dbReference type="CDD" id="cd00338">
    <property type="entry name" value="Ser_Recombinase"/>
    <property type="match status" value="1"/>
</dbReference>
<evidence type="ECO:0000256" key="1">
    <source>
        <dbReference type="SAM" id="Coils"/>
    </source>
</evidence>
<evidence type="ECO:0000259" key="3">
    <source>
        <dbReference type="PROSITE" id="PS51737"/>
    </source>
</evidence>
<dbReference type="SMART" id="SM00857">
    <property type="entry name" value="Resolvase"/>
    <property type="match status" value="1"/>
</dbReference>
<dbReference type="Pfam" id="PF00239">
    <property type="entry name" value="Resolvase"/>
    <property type="match status" value="1"/>
</dbReference>
<keyword evidence="5" id="KW-1185">Reference proteome</keyword>
<dbReference type="Gene3D" id="3.90.1750.20">
    <property type="entry name" value="Putative Large Serine Recombinase, Chain B, Domain 2"/>
    <property type="match status" value="1"/>
</dbReference>
<dbReference type="EMBL" id="CP001848">
    <property type="protein sequence ID" value="ADB14993.1"/>
    <property type="molecule type" value="Genomic_DNA"/>
</dbReference>
<dbReference type="InterPro" id="IPR036162">
    <property type="entry name" value="Resolvase-like_N_sf"/>
</dbReference>
<dbReference type="PANTHER" id="PTHR30461:SF23">
    <property type="entry name" value="DNA RECOMBINASE-RELATED"/>
    <property type="match status" value="1"/>
</dbReference>
<evidence type="ECO:0000313" key="5">
    <source>
        <dbReference type="Proteomes" id="UP000001887"/>
    </source>
</evidence>
<dbReference type="GO" id="GO:0000150">
    <property type="term" value="F:DNA strand exchange activity"/>
    <property type="evidence" value="ECO:0007669"/>
    <property type="project" value="InterPro"/>
</dbReference>
<dbReference type="InterPro" id="IPR050639">
    <property type="entry name" value="SSR_resolvase"/>
</dbReference>
<dbReference type="InterPro" id="IPR006119">
    <property type="entry name" value="Resolv_N"/>
</dbReference>
<protein>
    <submittedName>
        <fullName evidence="4">Resolvase domain protein</fullName>
    </submittedName>
</protein>
<accession>D2R284</accession>
<dbReference type="Pfam" id="PF13408">
    <property type="entry name" value="Zn_ribbon_recom"/>
    <property type="match status" value="1"/>
</dbReference>
<organism evidence="4 5">
    <name type="scientific">Pirellula staleyi (strain ATCC 27377 / DSM 6068 / ICPB 4128)</name>
    <name type="common">Pirella staleyi</name>
    <dbReference type="NCBI Taxonomy" id="530564"/>
    <lineage>
        <taxon>Bacteria</taxon>
        <taxon>Pseudomonadati</taxon>
        <taxon>Planctomycetota</taxon>
        <taxon>Planctomycetia</taxon>
        <taxon>Pirellulales</taxon>
        <taxon>Pirellulaceae</taxon>
        <taxon>Pirellula</taxon>
    </lineage>
</organism>
<dbReference type="STRING" id="530564.Psta_0302"/>
<dbReference type="eggNOG" id="COG1961">
    <property type="taxonomic scope" value="Bacteria"/>
</dbReference>
<dbReference type="HOGENOM" id="CLU_010686_18_17_0"/>
<dbReference type="InterPro" id="IPR038109">
    <property type="entry name" value="DNA_bind_recomb_sf"/>
</dbReference>
<dbReference type="PANTHER" id="PTHR30461">
    <property type="entry name" value="DNA-INVERTASE FROM LAMBDOID PROPHAGE"/>
    <property type="match status" value="1"/>
</dbReference>
<evidence type="ECO:0000313" key="4">
    <source>
        <dbReference type="EMBL" id="ADB14993.1"/>
    </source>
</evidence>
<dbReference type="OrthoDB" id="209945at2"/>
<dbReference type="SUPFAM" id="SSF53041">
    <property type="entry name" value="Resolvase-like"/>
    <property type="match status" value="1"/>
</dbReference>
<dbReference type="GO" id="GO:0003677">
    <property type="term" value="F:DNA binding"/>
    <property type="evidence" value="ECO:0007669"/>
    <property type="project" value="InterPro"/>
</dbReference>
<dbReference type="Gene3D" id="3.40.50.1390">
    <property type="entry name" value="Resolvase, N-terminal catalytic domain"/>
    <property type="match status" value="1"/>
</dbReference>
<keyword evidence="1" id="KW-0175">Coiled coil</keyword>
<dbReference type="AlphaFoldDB" id="D2R284"/>
<dbReference type="PROSITE" id="PS51736">
    <property type="entry name" value="RECOMBINASES_3"/>
    <property type="match status" value="1"/>
</dbReference>
<feature type="domain" description="Recombinase" evidence="3">
    <location>
        <begin position="158"/>
        <end position="268"/>
    </location>
</feature>
<gene>
    <name evidence="4" type="ordered locus">Psta_0302</name>
</gene>
<dbReference type="InterPro" id="IPR025827">
    <property type="entry name" value="Zn_ribbon_recom_dom"/>
</dbReference>
<dbReference type="InterPro" id="IPR011109">
    <property type="entry name" value="DNA_bind_recombinase_dom"/>
</dbReference>
<dbReference type="PROSITE" id="PS51737">
    <property type="entry name" value="RECOMBINASE_DNA_BIND"/>
    <property type="match status" value="1"/>
</dbReference>
<sequence>MKRYVALARVSSREQEREGFSLEVQESALEGFAKRSGGEITKLYRLAETASKQEARTSFRELLAYAREHAANLDGVLFYKVDRAARNLFDYVELERLEADYGLPVIYVAQPTENSPAGRMQRRILANMATFYTEQQSVDVREGLARRVQSGLFVGKAPYGYTNKRQDGRSVVVVDPKAAAAVRRAFELYAYHSHTLDSLSAQLTREGFEYSPTHPGFVRSKLHMILRDRAYLGEVRYRDAWHPGVHPPIVPGEVFERVQELFGVKTYHASESVYGGAMILCGHCGKPLVVEVKRKTSKTGTREYRYYRCARYNAEEHPRVRLVESELDRQMLDLFQRMRIEDEGVRRWVVEVLRAKSKTAEQDATAERDELQRELDAVRKQKDRLLSLRLLDEIESETFAAKQSELRSKETKLQTRLEGTSRQQSERGDLAVKVFELSQALGAKWLAADIAEKRLLLEIVCLNLKLVDVTLVPAMRKPFDMLAEGLLVSSSRGDRI</sequence>
<feature type="domain" description="Resolvase/invertase-type recombinase catalytic" evidence="2">
    <location>
        <begin position="3"/>
        <end position="151"/>
    </location>
</feature>
<dbReference type="Pfam" id="PF07508">
    <property type="entry name" value="Recombinase"/>
    <property type="match status" value="1"/>
</dbReference>
<name>D2R284_PIRSD</name>
<reference evidence="4 5" key="1">
    <citation type="journal article" date="2009" name="Stand. Genomic Sci.">
        <title>Complete genome sequence of Pirellula staleyi type strain (ATCC 27377).</title>
        <authorList>
            <person name="Clum A."/>
            <person name="Tindall B.J."/>
            <person name="Sikorski J."/>
            <person name="Ivanova N."/>
            <person name="Mavrommatis K."/>
            <person name="Lucas S."/>
            <person name="Glavina del Rio T."/>
            <person name="Nolan M."/>
            <person name="Chen F."/>
            <person name="Tice H."/>
            <person name="Pitluck S."/>
            <person name="Cheng J.F."/>
            <person name="Chertkov O."/>
            <person name="Brettin T."/>
            <person name="Han C."/>
            <person name="Detter J.C."/>
            <person name="Kuske C."/>
            <person name="Bruce D."/>
            <person name="Goodwin L."/>
            <person name="Ovchinikova G."/>
            <person name="Pati A."/>
            <person name="Mikhailova N."/>
            <person name="Chen A."/>
            <person name="Palaniappan K."/>
            <person name="Land M."/>
            <person name="Hauser L."/>
            <person name="Chang Y.J."/>
            <person name="Jeffries C.D."/>
            <person name="Chain P."/>
            <person name="Rohde M."/>
            <person name="Goker M."/>
            <person name="Bristow J."/>
            <person name="Eisen J.A."/>
            <person name="Markowitz V."/>
            <person name="Hugenholtz P."/>
            <person name="Kyrpides N.C."/>
            <person name="Klenk H.P."/>
            <person name="Lapidus A."/>
        </authorList>
    </citation>
    <scope>NUCLEOTIDE SEQUENCE [LARGE SCALE GENOMIC DNA]</scope>
    <source>
        <strain evidence="5">ATCC 27377 / DSM 6068 / ICPB 4128</strain>
    </source>
</reference>
<proteinExistence type="predicted"/>
<evidence type="ECO:0000259" key="2">
    <source>
        <dbReference type="PROSITE" id="PS51736"/>
    </source>
</evidence>
<dbReference type="KEGG" id="psl:Psta_0302"/>
<feature type="coiled-coil region" evidence="1">
    <location>
        <begin position="354"/>
        <end position="388"/>
    </location>
</feature>